<keyword evidence="2" id="KW-1133">Transmembrane helix</keyword>
<feature type="coiled-coil region" evidence="1">
    <location>
        <begin position="82"/>
        <end position="109"/>
    </location>
</feature>
<keyword evidence="2" id="KW-0472">Membrane</keyword>
<comment type="caution">
    <text evidence="3">The sequence shown here is derived from an EMBL/GenBank/DDBJ whole genome shotgun (WGS) entry which is preliminary data.</text>
</comment>
<accession>A0A7W7YQN5</accession>
<proteinExistence type="predicted"/>
<dbReference type="Gene3D" id="2.40.50.100">
    <property type="match status" value="1"/>
</dbReference>
<feature type="coiled-coil region" evidence="1">
    <location>
        <begin position="155"/>
        <end position="203"/>
    </location>
</feature>
<dbReference type="Gene3D" id="2.40.30.170">
    <property type="match status" value="1"/>
</dbReference>
<dbReference type="AlphaFoldDB" id="A0A7W7YQN5"/>
<evidence type="ECO:0000313" key="3">
    <source>
        <dbReference type="EMBL" id="MBB5040569.1"/>
    </source>
</evidence>
<feature type="transmembrane region" description="Helical" evidence="2">
    <location>
        <begin position="6"/>
        <end position="26"/>
    </location>
</feature>
<dbReference type="SUPFAM" id="SSF111369">
    <property type="entry name" value="HlyD-like secretion proteins"/>
    <property type="match status" value="2"/>
</dbReference>
<evidence type="ECO:0000313" key="4">
    <source>
        <dbReference type="Proteomes" id="UP000534294"/>
    </source>
</evidence>
<keyword evidence="1" id="KW-0175">Coiled coil</keyword>
<gene>
    <name evidence="3" type="ORF">HNQ64_004857</name>
</gene>
<dbReference type="PANTHER" id="PTHR30438">
    <property type="entry name" value="36 KDA ANTIGEN-RELATED"/>
    <property type="match status" value="1"/>
</dbReference>
<sequence>MSKALLRSGVVVLLLCVGFFAVWTLWQRSEQESHQEGLISGNGRVEATEIDIATKMAGRVKEVLVDEGDLVKEGQVLVRMQVDVLEAQLQEAQAQLRQAQNSIITAKAQVTARKSDKMAAEAVVIQREAEQDSAEKRAARTKVLSTQRAVSTQDLEDDEARMKSAKATVAAAKAQVLAAQAAIEASEAQVVGAESQAEAVQATISRIKADIEDCSLKAPRDGRVQYRIAQPGEVLGVGGKVLSLVDLGDVYLTFFVPETAAGKLEIGGETRLILDAAPQFVVPAKISFVASVAQFTPKTVETMSERQKLMFRVKAQIDRTLLQKHLQKVKTGLPGVAWVKLDGQAPWPVSLAIKLPE</sequence>
<protein>
    <submittedName>
        <fullName evidence="3">HlyD family secretion protein</fullName>
    </submittedName>
</protein>
<organism evidence="3 4">
    <name type="scientific">Prosthecobacter dejongeii</name>
    <dbReference type="NCBI Taxonomy" id="48465"/>
    <lineage>
        <taxon>Bacteria</taxon>
        <taxon>Pseudomonadati</taxon>
        <taxon>Verrucomicrobiota</taxon>
        <taxon>Verrucomicrobiia</taxon>
        <taxon>Verrucomicrobiales</taxon>
        <taxon>Verrucomicrobiaceae</taxon>
        <taxon>Prosthecobacter</taxon>
    </lineage>
</organism>
<reference evidence="3 4" key="1">
    <citation type="submission" date="2020-08" db="EMBL/GenBank/DDBJ databases">
        <title>Genomic Encyclopedia of Type Strains, Phase IV (KMG-IV): sequencing the most valuable type-strain genomes for metagenomic binning, comparative biology and taxonomic classification.</title>
        <authorList>
            <person name="Goeker M."/>
        </authorList>
    </citation>
    <scope>NUCLEOTIDE SEQUENCE [LARGE SCALE GENOMIC DNA]</scope>
    <source>
        <strain evidence="3 4">DSM 12251</strain>
    </source>
</reference>
<evidence type="ECO:0000256" key="1">
    <source>
        <dbReference type="SAM" id="Coils"/>
    </source>
</evidence>
<dbReference type="PANTHER" id="PTHR30438:SF2">
    <property type="entry name" value="MEMBRANE PROTEIN"/>
    <property type="match status" value="1"/>
</dbReference>
<dbReference type="Proteomes" id="UP000534294">
    <property type="component" value="Unassembled WGS sequence"/>
</dbReference>
<dbReference type="GO" id="GO:0005886">
    <property type="term" value="C:plasma membrane"/>
    <property type="evidence" value="ECO:0007669"/>
    <property type="project" value="TreeGrafter"/>
</dbReference>
<evidence type="ECO:0000256" key="2">
    <source>
        <dbReference type="SAM" id="Phobius"/>
    </source>
</evidence>
<dbReference type="RefSeq" id="WP_184213282.1">
    <property type="nucleotide sequence ID" value="NZ_JACHIF010000015.1"/>
</dbReference>
<keyword evidence="4" id="KW-1185">Reference proteome</keyword>
<dbReference type="Gene3D" id="1.10.287.470">
    <property type="entry name" value="Helix hairpin bin"/>
    <property type="match status" value="2"/>
</dbReference>
<name>A0A7W7YQN5_9BACT</name>
<keyword evidence="2" id="KW-0812">Transmembrane</keyword>
<dbReference type="EMBL" id="JACHIF010000015">
    <property type="protein sequence ID" value="MBB5040569.1"/>
    <property type="molecule type" value="Genomic_DNA"/>
</dbReference>
<dbReference type="PRINTS" id="PR01490">
    <property type="entry name" value="RTXTOXIND"/>
</dbReference>